<accession>A0A518BJC2</accession>
<evidence type="ECO:0000313" key="4">
    <source>
        <dbReference type="EMBL" id="QDU67071.1"/>
    </source>
</evidence>
<feature type="domain" description="SpoVR-like C-terminal" evidence="3">
    <location>
        <begin position="380"/>
        <end position="429"/>
    </location>
</feature>
<organism evidence="4 5">
    <name type="scientific">Engelhardtia mirabilis</name>
    <dbReference type="NCBI Taxonomy" id="2528011"/>
    <lineage>
        <taxon>Bacteria</taxon>
        <taxon>Pseudomonadati</taxon>
        <taxon>Planctomycetota</taxon>
        <taxon>Planctomycetia</taxon>
        <taxon>Planctomycetia incertae sedis</taxon>
        <taxon>Engelhardtia</taxon>
    </lineage>
</organism>
<feature type="domain" description="SpoVR protein-like N-terminal" evidence="2">
    <location>
        <begin position="11"/>
        <end position="314"/>
    </location>
</feature>
<reference evidence="4 5" key="1">
    <citation type="submission" date="2019-02" db="EMBL/GenBank/DDBJ databases">
        <title>Deep-cultivation of Planctomycetes and their phenomic and genomic characterization uncovers novel biology.</title>
        <authorList>
            <person name="Wiegand S."/>
            <person name="Jogler M."/>
            <person name="Boedeker C."/>
            <person name="Pinto D."/>
            <person name="Vollmers J."/>
            <person name="Rivas-Marin E."/>
            <person name="Kohn T."/>
            <person name="Peeters S.H."/>
            <person name="Heuer A."/>
            <person name="Rast P."/>
            <person name="Oberbeckmann S."/>
            <person name="Bunk B."/>
            <person name="Jeske O."/>
            <person name="Meyerdierks A."/>
            <person name="Storesund J.E."/>
            <person name="Kallscheuer N."/>
            <person name="Luecker S."/>
            <person name="Lage O.M."/>
            <person name="Pohl T."/>
            <person name="Merkel B.J."/>
            <person name="Hornburger P."/>
            <person name="Mueller R.-W."/>
            <person name="Bruemmer F."/>
            <person name="Labrenz M."/>
            <person name="Spormann A.M."/>
            <person name="Op den Camp H."/>
            <person name="Overmann J."/>
            <person name="Amann R."/>
            <person name="Jetten M.S.M."/>
            <person name="Mascher T."/>
            <person name="Medema M.H."/>
            <person name="Devos D.P."/>
            <person name="Kaster A.-K."/>
            <person name="Ovreas L."/>
            <person name="Rohde M."/>
            <person name="Galperin M.Y."/>
            <person name="Jogler C."/>
        </authorList>
    </citation>
    <scope>NUCLEOTIDE SEQUENCE [LARGE SCALE GENOMIC DNA]</scope>
    <source>
        <strain evidence="4 5">Pla133</strain>
    </source>
</reference>
<sequence length="471" mass="53102">MRLRHDLPTALKYHALVIEKAAAESGLDHFDVCFELLDARDVNGVAAYGGFPVRYPSWRFGMDFERLQKGYDWGLSKIYELVINNDPTIAYLVRSNSLLEQKLVMAHVFGHADFFKHNACFAGTDRHMLDTMGRHSTQVRRIIDSVGLEKVERSLDRLLSLDGLIDPYLHRHTQAARPKPRPAMSERSFQLLEQMSEPLTRDKPVAELLPVPDADLPTLDILGYLEKHAPLSQWERELLRIVRAEAYYFAPQRLTKIANEGWACYWHSKILTGGILEPSEVIDFADVHSGATSAAPGQLNPYRLGLRLMRYAESKGHDLFLLRSVHSDVSLIDELVDEQFVLEYLGIRRRDLQAARQAGLDWVKWKEKLLGDLAWGGLPKIELIARDAHTGCLRLRHHHDGRDLQLAQAGETIKNLAAVWGGPVEIETLVESSPRILRAADGQFELVDLDEPPCDTQTPPAGPDLPAARAS</sequence>
<dbReference type="Pfam" id="PF04293">
    <property type="entry name" value="SpoVR"/>
    <property type="match status" value="1"/>
</dbReference>
<dbReference type="InterPro" id="IPR057008">
    <property type="entry name" value="SpoVR-like_C"/>
</dbReference>
<feature type="region of interest" description="Disordered" evidence="1">
    <location>
        <begin position="451"/>
        <end position="471"/>
    </location>
</feature>
<dbReference type="InterPro" id="IPR007390">
    <property type="entry name" value="Spore_V_R"/>
</dbReference>
<dbReference type="Proteomes" id="UP000316921">
    <property type="component" value="Chromosome"/>
</dbReference>
<proteinExistence type="predicted"/>
<name>A0A518BJC2_9BACT</name>
<evidence type="ECO:0000256" key="1">
    <source>
        <dbReference type="SAM" id="MobiDB-lite"/>
    </source>
</evidence>
<dbReference type="RefSeq" id="WP_145064909.1">
    <property type="nucleotide sequence ID" value="NZ_CP036287.1"/>
</dbReference>
<protein>
    <submittedName>
        <fullName evidence="4">SpoVR family protein</fullName>
    </submittedName>
</protein>
<evidence type="ECO:0000259" key="3">
    <source>
        <dbReference type="Pfam" id="PF24755"/>
    </source>
</evidence>
<dbReference type="KEGG" id="pbap:Pla133_21490"/>
<dbReference type="PANTHER" id="PTHR30029">
    <property type="entry name" value="STAGE V SPORULATION PROTEIN R"/>
    <property type="match status" value="1"/>
</dbReference>
<evidence type="ECO:0000313" key="5">
    <source>
        <dbReference type="Proteomes" id="UP000316921"/>
    </source>
</evidence>
<dbReference type="PANTHER" id="PTHR30029:SF2">
    <property type="entry name" value="STAGE V SPORULATION PROTEIN R"/>
    <property type="match status" value="1"/>
</dbReference>
<keyword evidence="5" id="KW-1185">Reference proteome</keyword>
<evidence type="ECO:0000259" key="2">
    <source>
        <dbReference type="Pfam" id="PF04293"/>
    </source>
</evidence>
<dbReference type="InterPro" id="IPR056174">
    <property type="entry name" value="SpoVR_N"/>
</dbReference>
<dbReference type="AlphaFoldDB" id="A0A518BJC2"/>
<dbReference type="Pfam" id="PF24755">
    <property type="entry name" value="SpoVR_C"/>
    <property type="match status" value="1"/>
</dbReference>
<dbReference type="EMBL" id="CP036287">
    <property type="protein sequence ID" value="QDU67071.1"/>
    <property type="molecule type" value="Genomic_DNA"/>
</dbReference>
<gene>
    <name evidence="4" type="ORF">Pla133_21490</name>
</gene>